<keyword evidence="8 10" id="KW-0269">Exonuclease</keyword>
<evidence type="ECO:0000256" key="3">
    <source>
        <dbReference type="ARBA" id="ARBA00013365"/>
    </source>
</evidence>
<keyword evidence="6 10" id="KW-0255">Endonuclease</keyword>
<dbReference type="PANTHER" id="PTHR30337:SF0">
    <property type="entry name" value="NUCLEASE SBCCD SUBUNIT D"/>
    <property type="match status" value="1"/>
</dbReference>
<evidence type="ECO:0000256" key="9">
    <source>
        <dbReference type="ARBA" id="ARBA00023172"/>
    </source>
</evidence>
<proteinExistence type="inferred from homology"/>
<dbReference type="Pfam" id="PF12320">
    <property type="entry name" value="SbcD_C"/>
    <property type="match status" value="1"/>
</dbReference>
<keyword evidence="9 10" id="KW-0233">DNA recombination</keyword>
<organism evidence="13 14">
    <name type="scientific">Staphylococcus felis</name>
    <dbReference type="NCBI Taxonomy" id="46127"/>
    <lineage>
        <taxon>Bacteria</taxon>
        <taxon>Bacillati</taxon>
        <taxon>Bacillota</taxon>
        <taxon>Bacilli</taxon>
        <taxon>Bacillales</taxon>
        <taxon>Staphylococcaceae</taxon>
        <taxon>Staphylococcus</taxon>
    </lineage>
</organism>
<dbReference type="OrthoDB" id="9773856at2"/>
<comment type="subunit">
    <text evidence="2 10">Heterodimer of SbcC and SbcD.</text>
</comment>
<dbReference type="InterPro" id="IPR050535">
    <property type="entry name" value="DNA_Repair-Maintenance_Comp"/>
</dbReference>
<evidence type="ECO:0000256" key="5">
    <source>
        <dbReference type="ARBA" id="ARBA00022722"/>
    </source>
</evidence>
<dbReference type="GO" id="GO:0004519">
    <property type="term" value="F:endonuclease activity"/>
    <property type="evidence" value="ECO:0007669"/>
    <property type="project" value="UniProtKB-KW"/>
</dbReference>
<dbReference type="InterPro" id="IPR041796">
    <property type="entry name" value="Mre11_N"/>
</dbReference>
<dbReference type="SUPFAM" id="SSF56300">
    <property type="entry name" value="Metallo-dependent phosphatases"/>
    <property type="match status" value="1"/>
</dbReference>
<evidence type="ECO:0000256" key="7">
    <source>
        <dbReference type="ARBA" id="ARBA00022801"/>
    </source>
</evidence>
<dbReference type="NCBIfam" id="NF041753">
    <property type="entry name" value="sbcd_Staph"/>
    <property type="match status" value="1"/>
</dbReference>
<dbReference type="EMBL" id="QKXQ01000103">
    <property type="protein sequence ID" value="REH99371.1"/>
    <property type="molecule type" value="Genomic_DNA"/>
</dbReference>
<dbReference type="InterPro" id="IPR026843">
    <property type="entry name" value="SbcD_C"/>
</dbReference>
<sequence>MKIIHTADWHLGKILNGHSFLEDQKVVLKQFLDDVQQEKPNLIIIAGDIYDTSYPNKETVTLMEETISKLNLQFNVPIIIISGNHDSKRRLSYGASWFMQNNLFIRTELEDFFKPIQFNDFHFYTLPFFTISEVKSFFSKEIGSYEEAVRLLIEHLKSQMDMSKTNVLIGHFTVYGAPKSDSEREITIGTIESVEPSILEEFDLVLLGHIHHPFTLSADHIFYSGSILQYSFSETKQVKGYRIFNLKNKAYSQQFKMLEPRHELEVIEGRYTDIINGEFARKSNDSYFHFKLMELSQITEPMQKLKQAYPNTLALTPYAIDTQDSIQKVQNIKKLKTSEIVEDFYEKMMDTPLSNVQKSNLNQILNDMEEN</sequence>
<keyword evidence="4 10" id="KW-0235">DNA replication</keyword>
<dbReference type="InterPro" id="IPR029052">
    <property type="entry name" value="Metallo-depent_PP-like"/>
</dbReference>
<dbReference type="InterPro" id="IPR004593">
    <property type="entry name" value="SbcD"/>
</dbReference>
<comment type="similarity">
    <text evidence="1 10">Belongs to the SbcD family.</text>
</comment>
<keyword evidence="7 10" id="KW-0378">Hydrolase</keyword>
<evidence type="ECO:0000256" key="6">
    <source>
        <dbReference type="ARBA" id="ARBA00022759"/>
    </source>
</evidence>
<protein>
    <recommendedName>
        <fullName evidence="3 10">Nuclease SbcCD subunit D</fullName>
    </recommendedName>
</protein>
<accession>A0A3E0IRT5</accession>
<keyword evidence="5 10" id="KW-0540">Nuclease</keyword>
<evidence type="ECO:0000259" key="12">
    <source>
        <dbReference type="Pfam" id="PF12320"/>
    </source>
</evidence>
<feature type="domain" description="Calcineurin-like phosphoesterase" evidence="11">
    <location>
        <begin position="1"/>
        <end position="213"/>
    </location>
</feature>
<dbReference type="AlphaFoldDB" id="A0A3E0IRT5"/>
<dbReference type="InterPro" id="IPR053381">
    <property type="entry name" value="SbcCD_nuclease"/>
</dbReference>
<reference evidence="13 14" key="1">
    <citation type="journal article" date="2018" name="Vet. Microbiol.">
        <title>Characterisation of Staphylococcus felis isolated from cats using whole genome sequencing.</title>
        <authorList>
            <person name="Worthing K."/>
            <person name="Pang S."/>
            <person name="Trott D.J."/>
            <person name="Abraham S."/>
            <person name="Coombs G.W."/>
            <person name="Jordan D."/>
            <person name="McIntyre L."/>
            <person name="Davies M.R."/>
            <person name="Norris J."/>
        </authorList>
    </citation>
    <scope>NUCLEOTIDE SEQUENCE [LARGE SCALE GENOMIC DNA]</scope>
    <source>
        <strain evidence="13 14">F9</strain>
    </source>
</reference>
<evidence type="ECO:0000256" key="2">
    <source>
        <dbReference type="ARBA" id="ARBA00011322"/>
    </source>
</evidence>
<dbReference type="GO" id="GO:0006310">
    <property type="term" value="P:DNA recombination"/>
    <property type="evidence" value="ECO:0007669"/>
    <property type="project" value="UniProtKB-KW"/>
</dbReference>
<evidence type="ECO:0000259" key="11">
    <source>
        <dbReference type="Pfam" id="PF00149"/>
    </source>
</evidence>
<dbReference type="PANTHER" id="PTHR30337">
    <property type="entry name" value="COMPONENT OF ATP-DEPENDENT DSDNA EXONUCLEASE"/>
    <property type="match status" value="1"/>
</dbReference>
<name>A0A3E0IRT5_9STAP</name>
<dbReference type="Gene3D" id="3.60.21.10">
    <property type="match status" value="1"/>
</dbReference>
<dbReference type="InterPro" id="IPR004843">
    <property type="entry name" value="Calcineurin-like_PHP"/>
</dbReference>
<evidence type="ECO:0000256" key="10">
    <source>
        <dbReference type="RuleBase" id="RU363069"/>
    </source>
</evidence>
<dbReference type="RefSeq" id="WP_115890382.1">
    <property type="nucleotide sequence ID" value="NZ_CAJUZQ010000041.1"/>
</dbReference>
<dbReference type="GO" id="GO:0006260">
    <property type="term" value="P:DNA replication"/>
    <property type="evidence" value="ECO:0007669"/>
    <property type="project" value="UniProtKB-KW"/>
</dbReference>
<evidence type="ECO:0000256" key="8">
    <source>
        <dbReference type="ARBA" id="ARBA00022839"/>
    </source>
</evidence>
<dbReference type="Pfam" id="PF00149">
    <property type="entry name" value="Metallophos"/>
    <property type="match status" value="1"/>
</dbReference>
<comment type="caution">
    <text evidence="13">The sequence shown here is derived from an EMBL/GenBank/DDBJ whole genome shotgun (WGS) entry which is preliminary data.</text>
</comment>
<dbReference type="Proteomes" id="UP000256562">
    <property type="component" value="Unassembled WGS sequence"/>
</dbReference>
<evidence type="ECO:0000256" key="1">
    <source>
        <dbReference type="ARBA" id="ARBA00010555"/>
    </source>
</evidence>
<gene>
    <name evidence="10" type="primary">sbcD</name>
    <name evidence="13" type="ORF">DOS83_02395</name>
</gene>
<evidence type="ECO:0000256" key="4">
    <source>
        <dbReference type="ARBA" id="ARBA00022705"/>
    </source>
</evidence>
<feature type="domain" description="Nuclease SbcCD subunit D C-terminal" evidence="12">
    <location>
        <begin position="261"/>
        <end position="348"/>
    </location>
</feature>
<dbReference type="CDD" id="cd00840">
    <property type="entry name" value="MPP_Mre11_N"/>
    <property type="match status" value="1"/>
</dbReference>
<comment type="function">
    <text evidence="10">SbcCD cleaves DNA hairpin structures. These structures can inhibit DNA replication and are intermediates in certain DNA recombination reactions. The complex acts as a 3'-&gt;5' double strand exonuclease that can open hairpins. It also has a 5' single-strand endonuclease activity.</text>
</comment>
<dbReference type="NCBIfam" id="TIGR00619">
    <property type="entry name" value="sbcd"/>
    <property type="match status" value="1"/>
</dbReference>
<evidence type="ECO:0000313" key="13">
    <source>
        <dbReference type="EMBL" id="REH99371.1"/>
    </source>
</evidence>
<dbReference type="GO" id="GO:0008408">
    <property type="term" value="F:3'-5' exonuclease activity"/>
    <property type="evidence" value="ECO:0007669"/>
    <property type="project" value="InterPro"/>
</dbReference>
<evidence type="ECO:0000313" key="14">
    <source>
        <dbReference type="Proteomes" id="UP000256562"/>
    </source>
</evidence>